<protein>
    <submittedName>
        <fullName evidence="3">Random slug protein 5</fullName>
    </submittedName>
</protein>
<dbReference type="PANTHER" id="PTHR46277:SF19">
    <property type="entry name" value="RANDOM SLUG PROTEIN 5-LIKE"/>
    <property type="match status" value="1"/>
</dbReference>
<feature type="domain" description="CRAL-TRIO" evidence="2">
    <location>
        <begin position="108"/>
        <end position="273"/>
    </location>
</feature>
<reference evidence="3" key="1">
    <citation type="submission" date="2023-02" db="EMBL/GenBank/DDBJ databases">
        <title>Genome of toxic invasive species Heracleum sosnowskyi carries increased number of genes despite the absence of recent whole-genome duplications.</title>
        <authorList>
            <person name="Schelkunov M."/>
            <person name="Shtratnikova V."/>
            <person name="Makarenko M."/>
            <person name="Klepikova A."/>
            <person name="Omelchenko D."/>
            <person name="Novikova G."/>
            <person name="Obukhova E."/>
            <person name="Bogdanov V."/>
            <person name="Penin A."/>
            <person name="Logacheva M."/>
        </authorList>
    </citation>
    <scope>NUCLEOTIDE SEQUENCE</scope>
    <source>
        <strain evidence="3">Hsosn_3</strain>
        <tissue evidence="3">Leaf</tissue>
    </source>
</reference>
<comment type="caution">
    <text evidence="3">The sequence shown here is derived from an EMBL/GenBank/DDBJ whole genome shotgun (WGS) entry which is preliminary data.</text>
</comment>
<dbReference type="AlphaFoldDB" id="A0AAD8M8S1"/>
<dbReference type="Proteomes" id="UP001237642">
    <property type="component" value="Unassembled WGS sequence"/>
</dbReference>
<feature type="region of interest" description="Disordered" evidence="1">
    <location>
        <begin position="1"/>
        <end position="27"/>
    </location>
</feature>
<gene>
    <name evidence="3" type="ORF">POM88_039480</name>
</gene>
<evidence type="ECO:0000256" key="1">
    <source>
        <dbReference type="SAM" id="MobiDB-lite"/>
    </source>
</evidence>
<dbReference type="InterPro" id="IPR036273">
    <property type="entry name" value="CRAL/TRIO_N_dom_sf"/>
</dbReference>
<dbReference type="SUPFAM" id="SSF52087">
    <property type="entry name" value="CRAL/TRIO domain"/>
    <property type="match status" value="1"/>
</dbReference>
<evidence type="ECO:0000313" key="4">
    <source>
        <dbReference type="Proteomes" id="UP001237642"/>
    </source>
</evidence>
<accession>A0AAD8M8S1</accession>
<dbReference type="InterPro" id="IPR036865">
    <property type="entry name" value="CRAL-TRIO_dom_sf"/>
</dbReference>
<dbReference type="Pfam" id="PF00650">
    <property type="entry name" value="CRAL_TRIO"/>
    <property type="match status" value="1"/>
</dbReference>
<name>A0AAD8M8S1_9APIA</name>
<organism evidence="3 4">
    <name type="scientific">Heracleum sosnowskyi</name>
    <dbReference type="NCBI Taxonomy" id="360622"/>
    <lineage>
        <taxon>Eukaryota</taxon>
        <taxon>Viridiplantae</taxon>
        <taxon>Streptophyta</taxon>
        <taxon>Embryophyta</taxon>
        <taxon>Tracheophyta</taxon>
        <taxon>Spermatophyta</taxon>
        <taxon>Magnoliopsida</taxon>
        <taxon>eudicotyledons</taxon>
        <taxon>Gunneridae</taxon>
        <taxon>Pentapetalae</taxon>
        <taxon>asterids</taxon>
        <taxon>campanulids</taxon>
        <taxon>Apiales</taxon>
        <taxon>Apiaceae</taxon>
        <taxon>Apioideae</taxon>
        <taxon>apioid superclade</taxon>
        <taxon>Tordylieae</taxon>
        <taxon>Tordyliinae</taxon>
        <taxon>Heracleum</taxon>
    </lineage>
</organism>
<dbReference type="CDD" id="cd00170">
    <property type="entry name" value="SEC14"/>
    <property type="match status" value="1"/>
</dbReference>
<dbReference type="PROSITE" id="PS50191">
    <property type="entry name" value="CRAL_TRIO"/>
    <property type="match status" value="1"/>
</dbReference>
<reference evidence="3" key="2">
    <citation type="submission" date="2023-05" db="EMBL/GenBank/DDBJ databases">
        <authorList>
            <person name="Schelkunov M.I."/>
        </authorList>
    </citation>
    <scope>NUCLEOTIDE SEQUENCE</scope>
    <source>
        <strain evidence="3">Hsosn_3</strain>
        <tissue evidence="3">Leaf</tissue>
    </source>
</reference>
<dbReference type="SMART" id="SM00516">
    <property type="entry name" value="SEC14"/>
    <property type="match status" value="1"/>
</dbReference>
<dbReference type="EMBL" id="JAUIZM010000009">
    <property type="protein sequence ID" value="KAK1363919.1"/>
    <property type="molecule type" value="Genomic_DNA"/>
</dbReference>
<dbReference type="Gene3D" id="3.40.525.10">
    <property type="entry name" value="CRAL-TRIO lipid binding domain"/>
    <property type="match status" value="1"/>
</dbReference>
<dbReference type="InterPro" id="IPR001251">
    <property type="entry name" value="CRAL-TRIO_dom"/>
</dbReference>
<evidence type="ECO:0000313" key="3">
    <source>
        <dbReference type="EMBL" id="KAK1363919.1"/>
    </source>
</evidence>
<keyword evidence="4" id="KW-1185">Reference proteome</keyword>
<dbReference type="SUPFAM" id="SSF46938">
    <property type="entry name" value="CRAL/TRIO N-terminal domain"/>
    <property type="match status" value="1"/>
</dbReference>
<dbReference type="PANTHER" id="PTHR46277">
    <property type="entry name" value="OS03G0850700 PROTEIN"/>
    <property type="match status" value="1"/>
</dbReference>
<proteinExistence type="predicted"/>
<sequence>MEGQAMKKPTSIGMLDSGKTVQEEEKQDVDNKLVVHYNGSHINEEEDRKVDCMRKLVENHDPSVKEVDNPTLRRFLRARDQDIEKGSAMFVKYLKWKQTFMPKGYISESEISNHLAQNKQFLQGVDKQGRPITVLFGGRHLPKKIPGCGVEELKRFLVFALGKICSRMPAGQEKFVVISDLEGWGYSNTDIRGYIASLSILQDYYPERLGKLLIVHAPYIFMTAWKLVYPFIDNNTKKKLVFVENKRLKETLMEDIDESQIPSIYGGKLPLVPIQHA</sequence>
<evidence type="ECO:0000259" key="2">
    <source>
        <dbReference type="PROSITE" id="PS50191"/>
    </source>
</evidence>